<dbReference type="GO" id="GO:0001867">
    <property type="term" value="P:complement activation, lectin pathway"/>
    <property type="evidence" value="ECO:0007669"/>
    <property type="project" value="TreeGrafter"/>
</dbReference>
<dbReference type="Gene3D" id="3.90.215.10">
    <property type="entry name" value="Gamma Fibrinogen, chain A, domain 1"/>
    <property type="match status" value="2"/>
</dbReference>
<dbReference type="GO" id="GO:0005615">
    <property type="term" value="C:extracellular space"/>
    <property type="evidence" value="ECO:0007669"/>
    <property type="project" value="TreeGrafter"/>
</dbReference>
<evidence type="ECO:0000256" key="1">
    <source>
        <dbReference type="ARBA" id="ARBA00023157"/>
    </source>
</evidence>
<dbReference type="GO" id="GO:0097367">
    <property type="term" value="F:carbohydrate derivative binding"/>
    <property type="evidence" value="ECO:0007669"/>
    <property type="project" value="TreeGrafter"/>
</dbReference>
<dbReference type="Pfam" id="PF00147">
    <property type="entry name" value="Fibrinogen_C"/>
    <property type="match status" value="1"/>
</dbReference>
<dbReference type="GeneTree" id="ENSGT00940000157531"/>
<dbReference type="InterPro" id="IPR020837">
    <property type="entry name" value="Fibrinogen_CS"/>
</dbReference>
<reference evidence="3" key="2">
    <citation type="submission" date="2025-08" db="UniProtKB">
        <authorList>
            <consortium name="Ensembl"/>
        </authorList>
    </citation>
    <scope>IDENTIFICATION</scope>
</reference>
<protein>
    <recommendedName>
        <fullName evidence="2">Fibrinogen C-terminal domain-containing protein</fullName>
    </recommendedName>
</protein>
<reference evidence="3" key="3">
    <citation type="submission" date="2025-09" db="UniProtKB">
        <authorList>
            <consortium name="Ensembl"/>
        </authorList>
    </citation>
    <scope>IDENTIFICATION</scope>
</reference>
<dbReference type="InterPro" id="IPR050373">
    <property type="entry name" value="Fibrinogen_C-term_domain"/>
</dbReference>
<keyword evidence="1" id="KW-1015">Disulfide bond</keyword>
<dbReference type="PROSITE" id="PS51406">
    <property type="entry name" value="FIBRINOGEN_C_2"/>
    <property type="match status" value="1"/>
</dbReference>
<dbReference type="GO" id="GO:0005102">
    <property type="term" value="F:signaling receptor binding"/>
    <property type="evidence" value="ECO:0007669"/>
    <property type="project" value="TreeGrafter"/>
</dbReference>
<organism evidence="3 4">
    <name type="scientific">Equus asinus</name>
    <name type="common">Donkey</name>
    <name type="synonym">Equus africanus asinus</name>
    <dbReference type="NCBI Taxonomy" id="9793"/>
    <lineage>
        <taxon>Eukaryota</taxon>
        <taxon>Metazoa</taxon>
        <taxon>Chordata</taxon>
        <taxon>Craniata</taxon>
        <taxon>Vertebrata</taxon>
        <taxon>Euteleostomi</taxon>
        <taxon>Mammalia</taxon>
        <taxon>Eutheria</taxon>
        <taxon>Laurasiatheria</taxon>
        <taxon>Perissodactyla</taxon>
        <taxon>Equidae</taxon>
        <taxon>Equus</taxon>
    </lineage>
</organism>
<dbReference type="AlphaFoldDB" id="A0A9L0I3W9"/>
<sequence length="312" mass="33196">GPRATLPASSGPLALGILLCAGPPAHPPLLCAEVKIVGLGAPDKTTILQVCPGSPGLPGPKGESGAPGGRGGCLAPWSGQWGVSASSLAQGMGSNRVLVFAGERGLPGGIQVERSWVEVSWTPSCEDVLAQGGSLTSWYTIYLPNCQLLTVLCDMDVDRDSYKGGFGGWSPGPHPSLRLLPRVQPGNQELWVDLKDFEGGASFAKCSSFRVSGEEEKYNLVLGPFLRGTAGDSLGNHRNMLFTTHDQDNDSNSQYNCASLFKGAWWYYDCHQSNLNGPYLPGTHRSYAESINQQSTNQAPEFRALSICLILC</sequence>
<accession>A0A9L0I3W9</accession>
<proteinExistence type="predicted"/>
<dbReference type="Ensembl" id="ENSEAST00005047882.1">
    <property type="protein sequence ID" value="ENSEASP00005034501.1"/>
    <property type="gene ID" value="ENSEASG00005017546.2"/>
</dbReference>
<dbReference type="PANTHER" id="PTHR19143:SF337">
    <property type="entry name" value="FICOLIN-1"/>
    <property type="match status" value="1"/>
</dbReference>
<dbReference type="InterPro" id="IPR014716">
    <property type="entry name" value="Fibrinogen_a/b/g_C_1"/>
</dbReference>
<dbReference type="SUPFAM" id="SSF56496">
    <property type="entry name" value="Fibrinogen C-terminal domain-like"/>
    <property type="match status" value="1"/>
</dbReference>
<dbReference type="PANTHER" id="PTHR19143">
    <property type="entry name" value="FIBRINOGEN/TENASCIN/ANGIOPOEITIN"/>
    <property type="match status" value="1"/>
</dbReference>
<evidence type="ECO:0000313" key="3">
    <source>
        <dbReference type="Ensembl" id="ENSEASP00005034501.1"/>
    </source>
</evidence>
<dbReference type="PROSITE" id="PS00514">
    <property type="entry name" value="FIBRINOGEN_C_1"/>
    <property type="match status" value="1"/>
</dbReference>
<feature type="domain" description="Fibrinogen C-terminal" evidence="2">
    <location>
        <begin position="186"/>
        <end position="292"/>
    </location>
</feature>
<dbReference type="SMART" id="SM00186">
    <property type="entry name" value="FBG"/>
    <property type="match status" value="1"/>
</dbReference>
<dbReference type="Proteomes" id="UP000694387">
    <property type="component" value="Chromosome 10"/>
</dbReference>
<dbReference type="GO" id="GO:0003823">
    <property type="term" value="F:antigen binding"/>
    <property type="evidence" value="ECO:0007669"/>
    <property type="project" value="TreeGrafter"/>
</dbReference>
<evidence type="ECO:0000259" key="2">
    <source>
        <dbReference type="PROSITE" id="PS51406"/>
    </source>
</evidence>
<reference evidence="3 4" key="1">
    <citation type="journal article" date="2020" name="Nat. Commun.">
        <title>Donkey genomes provide new insights into domestication and selection for coat color.</title>
        <authorList>
            <person name="Wang"/>
            <person name="C."/>
            <person name="Li"/>
            <person name="H."/>
            <person name="Guo"/>
            <person name="Y."/>
            <person name="Huang"/>
            <person name="J."/>
            <person name="Sun"/>
            <person name="Y."/>
            <person name="Min"/>
            <person name="J."/>
            <person name="Wang"/>
            <person name="J."/>
            <person name="Fang"/>
            <person name="X."/>
            <person name="Zhao"/>
            <person name="Z."/>
            <person name="Wang"/>
            <person name="S."/>
            <person name="Zhang"/>
            <person name="Y."/>
            <person name="Liu"/>
            <person name="Q."/>
            <person name="Jiang"/>
            <person name="Q."/>
            <person name="Wang"/>
            <person name="X."/>
            <person name="Guo"/>
            <person name="Y."/>
            <person name="Yang"/>
            <person name="C."/>
            <person name="Wang"/>
            <person name="Y."/>
            <person name="Tian"/>
            <person name="F."/>
            <person name="Zhuang"/>
            <person name="G."/>
            <person name="Fan"/>
            <person name="Y."/>
            <person name="Gao"/>
            <person name="Q."/>
            <person name="Li"/>
            <person name="Y."/>
            <person name="Ju"/>
            <person name="Z."/>
            <person name="Li"/>
            <person name="J."/>
            <person name="Li"/>
            <person name="R."/>
            <person name="Hou"/>
            <person name="M."/>
            <person name="Yang"/>
            <person name="G."/>
            <person name="Liu"/>
            <person name="G."/>
            <person name="Liu"/>
            <person name="W."/>
            <person name="Guo"/>
            <person name="J."/>
            <person name="Pan"/>
            <person name="S."/>
            <person name="Fan"/>
            <person name="G."/>
            <person name="Zhang"/>
            <person name="W."/>
            <person name="Zhang"/>
            <person name="R."/>
            <person name="Yu"/>
            <person name="J."/>
            <person name="Zhang"/>
            <person name="X."/>
            <person name="Yin"/>
            <person name="Q."/>
            <person name="Ji"/>
            <person name="C."/>
            <person name="Jin"/>
            <person name="Y."/>
            <person name="Yue"/>
            <person name="G."/>
            <person name="Liu"/>
            <person name="M."/>
            <person name="Xu"/>
            <person name="J."/>
            <person name="Liu"/>
            <person name="S."/>
            <person name="Jordana"/>
            <person name="J."/>
            <person name="Noce"/>
            <person name="A."/>
            <person name="Amills"/>
            <person name="M."/>
            <person name="Wu"/>
            <person name="D.D."/>
            <person name="Li"/>
            <person name="S."/>
            <person name="Zhou"/>
            <person name="X. and Zhong"/>
            <person name="J."/>
        </authorList>
    </citation>
    <scope>NUCLEOTIDE SEQUENCE [LARGE SCALE GENOMIC DNA]</scope>
</reference>
<dbReference type="InterPro" id="IPR036056">
    <property type="entry name" value="Fibrinogen-like_C"/>
</dbReference>
<keyword evidence="4" id="KW-1185">Reference proteome</keyword>
<evidence type="ECO:0000313" key="4">
    <source>
        <dbReference type="Proteomes" id="UP000694387"/>
    </source>
</evidence>
<name>A0A9L0I3W9_EQUAS</name>
<dbReference type="InterPro" id="IPR002181">
    <property type="entry name" value="Fibrinogen_a/b/g_C_dom"/>
</dbReference>